<dbReference type="PANTHER" id="PTHR47989">
    <property type="entry name" value="OS01G0750732 PROTEIN"/>
    <property type="match status" value="1"/>
</dbReference>
<dbReference type="SMART" id="SM00220">
    <property type="entry name" value="S_TKc"/>
    <property type="match status" value="1"/>
</dbReference>
<keyword evidence="2" id="KW-0808">Transferase</keyword>
<evidence type="ECO:0000256" key="7">
    <source>
        <dbReference type="RuleBase" id="RU000304"/>
    </source>
</evidence>
<evidence type="ECO:0000256" key="2">
    <source>
        <dbReference type="ARBA" id="ARBA00022679"/>
    </source>
</evidence>
<comment type="caution">
    <text evidence="9">The sequence shown here is derived from an EMBL/GenBank/DDBJ whole genome shotgun (WGS) entry which is preliminary data.</text>
</comment>
<dbReference type="EMBL" id="JBEDUW010000002">
    <property type="protein sequence ID" value="KAK9944820.1"/>
    <property type="molecule type" value="Genomic_DNA"/>
</dbReference>
<gene>
    <name evidence="9" type="ORF">M0R45_010369</name>
</gene>
<keyword evidence="10" id="KW-1185">Reference proteome</keyword>
<dbReference type="FunFam" id="3.30.200.20:FF:000178">
    <property type="entry name" value="serine/threonine-protein kinase PBS1-like"/>
    <property type="match status" value="1"/>
</dbReference>
<dbReference type="GO" id="GO:0004674">
    <property type="term" value="F:protein serine/threonine kinase activity"/>
    <property type="evidence" value="ECO:0007669"/>
    <property type="project" value="UniProtKB-KW"/>
</dbReference>
<evidence type="ECO:0000313" key="10">
    <source>
        <dbReference type="Proteomes" id="UP001457282"/>
    </source>
</evidence>
<evidence type="ECO:0000313" key="9">
    <source>
        <dbReference type="EMBL" id="KAK9944820.1"/>
    </source>
</evidence>
<feature type="domain" description="Protein kinase" evidence="8">
    <location>
        <begin position="40"/>
        <end position="315"/>
    </location>
</feature>
<dbReference type="InterPro" id="IPR017441">
    <property type="entry name" value="Protein_kinase_ATP_BS"/>
</dbReference>
<evidence type="ECO:0000256" key="4">
    <source>
        <dbReference type="ARBA" id="ARBA00022777"/>
    </source>
</evidence>
<keyword evidence="5 6" id="KW-0067">ATP-binding</keyword>
<feature type="binding site" evidence="6">
    <location>
        <position position="68"/>
    </location>
    <ligand>
        <name>ATP</name>
        <dbReference type="ChEBI" id="CHEBI:30616"/>
    </ligand>
</feature>
<proteinExistence type="inferred from homology"/>
<evidence type="ECO:0000256" key="5">
    <source>
        <dbReference type="ARBA" id="ARBA00022840"/>
    </source>
</evidence>
<organism evidence="9 10">
    <name type="scientific">Rubus argutus</name>
    <name type="common">Southern blackberry</name>
    <dbReference type="NCBI Taxonomy" id="59490"/>
    <lineage>
        <taxon>Eukaryota</taxon>
        <taxon>Viridiplantae</taxon>
        <taxon>Streptophyta</taxon>
        <taxon>Embryophyta</taxon>
        <taxon>Tracheophyta</taxon>
        <taxon>Spermatophyta</taxon>
        <taxon>Magnoliopsida</taxon>
        <taxon>eudicotyledons</taxon>
        <taxon>Gunneridae</taxon>
        <taxon>Pentapetalae</taxon>
        <taxon>rosids</taxon>
        <taxon>fabids</taxon>
        <taxon>Rosales</taxon>
        <taxon>Rosaceae</taxon>
        <taxon>Rosoideae</taxon>
        <taxon>Rosoideae incertae sedis</taxon>
        <taxon>Rubus</taxon>
    </lineage>
</organism>
<dbReference type="Gene3D" id="1.10.510.10">
    <property type="entry name" value="Transferase(Phosphotransferase) domain 1"/>
    <property type="match status" value="1"/>
</dbReference>
<reference evidence="9 10" key="1">
    <citation type="journal article" date="2023" name="G3 (Bethesda)">
        <title>A chromosome-length genome assembly and annotation of blackberry (Rubus argutus, cv. 'Hillquist').</title>
        <authorList>
            <person name="Bruna T."/>
            <person name="Aryal R."/>
            <person name="Dudchenko O."/>
            <person name="Sargent D.J."/>
            <person name="Mead D."/>
            <person name="Buti M."/>
            <person name="Cavallini A."/>
            <person name="Hytonen T."/>
            <person name="Andres J."/>
            <person name="Pham M."/>
            <person name="Weisz D."/>
            <person name="Mascagni F."/>
            <person name="Usai G."/>
            <person name="Natali L."/>
            <person name="Bassil N."/>
            <person name="Fernandez G.E."/>
            <person name="Lomsadze A."/>
            <person name="Armour M."/>
            <person name="Olukolu B."/>
            <person name="Poorten T."/>
            <person name="Britton C."/>
            <person name="Davik J."/>
            <person name="Ashrafi H."/>
            <person name="Aiden E.L."/>
            <person name="Borodovsky M."/>
            <person name="Worthington M."/>
        </authorList>
    </citation>
    <scope>NUCLEOTIDE SEQUENCE [LARGE SCALE GENOMIC DNA]</scope>
    <source>
        <strain evidence="9">PI 553951</strain>
    </source>
</reference>
<evidence type="ECO:0000256" key="3">
    <source>
        <dbReference type="ARBA" id="ARBA00022741"/>
    </source>
</evidence>
<keyword evidence="1 7" id="KW-0723">Serine/threonine-protein kinase</keyword>
<dbReference type="Proteomes" id="UP001457282">
    <property type="component" value="Unassembled WGS sequence"/>
</dbReference>
<dbReference type="InterPro" id="IPR008271">
    <property type="entry name" value="Ser/Thr_kinase_AS"/>
</dbReference>
<dbReference type="Gene3D" id="3.30.200.20">
    <property type="entry name" value="Phosphorylase Kinase, domain 1"/>
    <property type="match status" value="1"/>
</dbReference>
<dbReference type="GO" id="GO:0005524">
    <property type="term" value="F:ATP binding"/>
    <property type="evidence" value="ECO:0007669"/>
    <property type="project" value="UniProtKB-UniRule"/>
</dbReference>
<dbReference type="CDD" id="cd14066">
    <property type="entry name" value="STKc_IRAK"/>
    <property type="match status" value="1"/>
</dbReference>
<dbReference type="SUPFAM" id="SSF56112">
    <property type="entry name" value="Protein kinase-like (PK-like)"/>
    <property type="match status" value="1"/>
</dbReference>
<name>A0AAW1Y9Y1_RUBAR</name>
<accession>A0AAW1Y9Y1</accession>
<dbReference type="PROSITE" id="PS00107">
    <property type="entry name" value="PROTEIN_KINASE_ATP"/>
    <property type="match status" value="1"/>
</dbReference>
<evidence type="ECO:0000256" key="1">
    <source>
        <dbReference type="ARBA" id="ARBA00022527"/>
    </source>
</evidence>
<protein>
    <recommendedName>
        <fullName evidence="8">Protein kinase domain-containing protein</fullName>
    </recommendedName>
</protein>
<evidence type="ECO:0000256" key="6">
    <source>
        <dbReference type="PROSITE-ProRule" id="PRU10141"/>
    </source>
</evidence>
<comment type="similarity">
    <text evidence="7">Belongs to the protein kinase superfamily.</text>
</comment>
<dbReference type="AlphaFoldDB" id="A0AAW1Y9Y1"/>
<dbReference type="PROSITE" id="PS50011">
    <property type="entry name" value="PROTEIN_KINASE_DOM"/>
    <property type="match status" value="1"/>
</dbReference>
<dbReference type="InterPro" id="IPR000719">
    <property type="entry name" value="Prot_kinase_dom"/>
</dbReference>
<evidence type="ECO:0000259" key="8">
    <source>
        <dbReference type="PROSITE" id="PS50011"/>
    </source>
</evidence>
<dbReference type="FunFam" id="1.10.510.10:FF:001703">
    <property type="entry name" value="Predicted protein"/>
    <property type="match status" value="1"/>
</dbReference>
<sequence length="327" mass="36881">MLYVKKRRTEVTYMERAMSDMRNWNSAKVFSYKQIKLATNNFKELLGRGSFGSVYLGKLPNGKMVAVKVRFDKSQLGADSFVNEVNLLSRIRHQNLVCLEGFCHESKQQILVYEYLPGGSLADHLYGPKSKKVSLSWVRRLKIAVDAAKGLDYLHNGNEPRIIHRDVKCSNILLDKEMNAKVCDFGLSKQVMQADATHVTTVVKGTAGYLDPEYYSTQQLTEKSDVYSFGVVLLELICGREPLSHSGTPDSFNLVLWAKPYLQAGAYEIVDEHLEGTFDVQSMRKTALVAVRSVERDASQRPTIAEVLAELKEAFSIQISYLQSHDI</sequence>
<keyword evidence="3 6" id="KW-0547">Nucleotide-binding</keyword>
<dbReference type="PROSITE" id="PS00108">
    <property type="entry name" value="PROTEIN_KINASE_ST"/>
    <property type="match status" value="1"/>
</dbReference>
<dbReference type="InterPro" id="IPR011009">
    <property type="entry name" value="Kinase-like_dom_sf"/>
</dbReference>
<keyword evidence="4" id="KW-0418">Kinase</keyword>
<dbReference type="PANTHER" id="PTHR47989:SF62">
    <property type="entry name" value="OS05G0423500 PROTEIN"/>
    <property type="match status" value="1"/>
</dbReference>
<dbReference type="Pfam" id="PF00069">
    <property type="entry name" value="Pkinase"/>
    <property type="match status" value="1"/>
</dbReference>